<dbReference type="VEuPathDB" id="FungiDB:TREMEDRAFT_72886"/>
<evidence type="ECO:0000259" key="10">
    <source>
        <dbReference type="PROSITE" id="PS50174"/>
    </source>
</evidence>
<dbReference type="PROSITE" id="PS50174">
    <property type="entry name" value="G_PATCH"/>
    <property type="match status" value="1"/>
</dbReference>
<feature type="compositionally biased region" description="Gly residues" evidence="9">
    <location>
        <begin position="19"/>
        <end position="44"/>
    </location>
</feature>
<comment type="subcellular location">
    <subcellularLocation>
        <location evidence="2">Cytoplasm</location>
    </subcellularLocation>
    <subcellularLocation>
        <location evidence="1">Nucleus</location>
    </subcellularLocation>
</comment>
<evidence type="ECO:0000256" key="6">
    <source>
        <dbReference type="ARBA" id="ARBA00022664"/>
    </source>
</evidence>
<keyword evidence="7" id="KW-0508">mRNA splicing</keyword>
<evidence type="ECO:0000256" key="8">
    <source>
        <dbReference type="ARBA" id="ARBA00023242"/>
    </source>
</evidence>
<evidence type="ECO:0000256" key="9">
    <source>
        <dbReference type="SAM" id="MobiDB-lite"/>
    </source>
</evidence>
<dbReference type="InterPro" id="IPR034082">
    <property type="entry name" value="R3H_G-patch"/>
</dbReference>
<dbReference type="InterPro" id="IPR036867">
    <property type="entry name" value="R3H_dom_sf"/>
</dbReference>
<dbReference type="GO" id="GO:0003676">
    <property type="term" value="F:nucleic acid binding"/>
    <property type="evidence" value="ECO:0007669"/>
    <property type="project" value="UniProtKB-UniRule"/>
</dbReference>
<comment type="caution">
    <text evidence="12">The sequence shown here is derived from an EMBL/GenBank/DDBJ whole genome shotgun (WGS) entry which is preliminary data.</text>
</comment>
<dbReference type="InterPro" id="IPR001374">
    <property type="entry name" value="R3H_dom"/>
</dbReference>
<dbReference type="GO" id="GO:0006397">
    <property type="term" value="P:mRNA processing"/>
    <property type="evidence" value="ECO:0007669"/>
    <property type="project" value="UniProtKB-KW"/>
</dbReference>
<evidence type="ECO:0000313" key="13">
    <source>
        <dbReference type="Proteomes" id="UP000289152"/>
    </source>
</evidence>
<dbReference type="OrthoDB" id="21470at2759"/>
<evidence type="ECO:0000256" key="7">
    <source>
        <dbReference type="ARBA" id="ARBA00023187"/>
    </source>
</evidence>
<dbReference type="SMART" id="SM00393">
    <property type="entry name" value="R3H"/>
    <property type="match status" value="1"/>
</dbReference>
<gene>
    <name evidence="12" type="ORF">M231_00061</name>
</gene>
<keyword evidence="5" id="KW-0963">Cytoplasm</keyword>
<dbReference type="GO" id="GO:0005634">
    <property type="term" value="C:nucleus"/>
    <property type="evidence" value="ECO:0007669"/>
    <property type="project" value="UniProtKB-SubCell"/>
</dbReference>
<keyword evidence="6" id="KW-0507">mRNA processing</keyword>
<dbReference type="GO" id="GO:0008380">
    <property type="term" value="P:RNA splicing"/>
    <property type="evidence" value="ECO:0007669"/>
    <property type="project" value="UniProtKB-KW"/>
</dbReference>
<evidence type="ECO:0000256" key="1">
    <source>
        <dbReference type="ARBA" id="ARBA00004123"/>
    </source>
</evidence>
<dbReference type="STRING" id="5217.A0A4V1M537"/>
<dbReference type="EMBL" id="SDIL01000001">
    <property type="protein sequence ID" value="RXK42507.1"/>
    <property type="molecule type" value="Genomic_DNA"/>
</dbReference>
<dbReference type="SUPFAM" id="SSF82708">
    <property type="entry name" value="R3H domain"/>
    <property type="match status" value="1"/>
</dbReference>
<feature type="domain" description="G-patch" evidence="10">
    <location>
        <begin position="823"/>
        <end position="869"/>
    </location>
</feature>
<evidence type="ECO:0000256" key="5">
    <source>
        <dbReference type="ARBA" id="ARBA00022490"/>
    </source>
</evidence>
<dbReference type="GO" id="GO:0005737">
    <property type="term" value="C:cytoplasm"/>
    <property type="evidence" value="ECO:0007669"/>
    <property type="project" value="UniProtKB-SubCell"/>
</dbReference>
<feature type="domain" description="R3H" evidence="11">
    <location>
        <begin position="692"/>
        <end position="755"/>
    </location>
</feature>
<dbReference type="InParanoid" id="A0A4V1M537"/>
<dbReference type="InterPro" id="IPR000467">
    <property type="entry name" value="G_patch_dom"/>
</dbReference>
<sequence length="871" mass="95077">MARDTKDPRGSFTPRGRGRGGFQDRGGRGRGGNRGGPARGGSSAGGKKVDYTNVPFDYTTVNRQSYSKLDGFSVTPNNTDSPQPGPSNGGNNRSRAFPPRSRRRRLQPGIPHRTGVSGSTTPATGTGLGFHGSPRIPPTSNGQTYGGGSAPLFIRAGELFKQGEADIITKDKNGVHVQAMDMSDPSAPQMNHLQDDTEVDIYDPAIFATIPSQLSISPLSPPNPLVEQEVEDEDEPIRGRFDFTQEQEQEQEPSPPHIDEADESDVLFYVDTAPSIEVEAGPSYTTISAPPLGTTSDSENEEKIVYVPKVSRHEVSDTIQMSNSRPSEVRVSGSKSVTTPVSMEKVDVSSSTQAPQTLLEVPGLAMKGKRRDRGRRAGRKLQQRRRRDVGSDIDWGSDDSSSRLILGKTEEDEQEDQRDMEVLRDYLQGTLLNARVEDEDEEEGEGEGEEEEEEESESVLRAGTPSDMRNRSVSPVSQTSDDIIGREGLVVEADGAEVDGQDSEDEQSDTGSESSSELGILEAAMDDFDEMRITTLDSSSDSDEDDGGWGLMNEDWFIRNMQSALDDPVSSKDRKAEQKLFSSIETGDFGDDWPTAPVKKNKKDKHLPAELQAQWEKDRQKKALKREERALARLMAQFDPHPTSRKRKGKSKAHQASIAHLIPASAAEVADMFDISDDEVGTGGNGREGMMPPTMDLLDSDIRAFLRDEGKTTYSLPPMDKEGRMKVHMIAECFGLKSKSRGSGKSRFTVLIKTSYSGNNIDEHRLARVLQASSHSNGSFYKAFYPKGKTSSGKKTKGQKDVGSSVRHREGDLVGEGAEKIGMDNIGHRLLSKMGWAEGDRIGRTADGLEAPIVAIVKNTKSGLGAYSGMR</sequence>
<feature type="region of interest" description="Disordered" evidence="9">
    <location>
        <begin position="321"/>
        <end position="551"/>
    </location>
</feature>
<dbReference type="Proteomes" id="UP000289152">
    <property type="component" value="Unassembled WGS sequence"/>
</dbReference>
<organism evidence="12 13">
    <name type="scientific">Tremella mesenterica</name>
    <name type="common">Jelly fungus</name>
    <dbReference type="NCBI Taxonomy" id="5217"/>
    <lineage>
        <taxon>Eukaryota</taxon>
        <taxon>Fungi</taxon>
        <taxon>Dikarya</taxon>
        <taxon>Basidiomycota</taxon>
        <taxon>Agaricomycotina</taxon>
        <taxon>Tremellomycetes</taxon>
        <taxon>Tremellales</taxon>
        <taxon>Tremellaceae</taxon>
        <taxon>Tremella</taxon>
    </lineage>
</organism>
<feature type="compositionally biased region" description="Basic residues" evidence="9">
    <location>
        <begin position="367"/>
        <end position="387"/>
    </location>
</feature>
<reference evidence="12 13" key="1">
    <citation type="submission" date="2016-06" db="EMBL/GenBank/DDBJ databases">
        <title>Evolution of pathogenesis and genome organization in the Tremellales.</title>
        <authorList>
            <person name="Cuomo C."/>
            <person name="Litvintseva A."/>
            <person name="Heitman J."/>
            <person name="Chen Y."/>
            <person name="Sun S."/>
            <person name="Springer D."/>
            <person name="Dromer F."/>
            <person name="Young S."/>
            <person name="Zeng Q."/>
            <person name="Chapman S."/>
            <person name="Gujja S."/>
            <person name="Saif S."/>
            <person name="Birren B."/>
        </authorList>
    </citation>
    <scope>NUCLEOTIDE SEQUENCE [LARGE SCALE GENOMIC DNA]</scope>
    <source>
        <strain evidence="12 13">ATCC 28783</strain>
    </source>
</reference>
<feature type="compositionally biased region" description="Polar residues" evidence="9">
    <location>
        <begin position="471"/>
        <end position="481"/>
    </location>
</feature>
<keyword evidence="13" id="KW-1185">Reference proteome</keyword>
<dbReference type="PANTHER" id="PTHR14195">
    <property type="entry name" value="G PATCH DOMAIN CONTAINING PROTEIN 2"/>
    <property type="match status" value="1"/>
</dbReference>
<evidence type="ECO:0000256" key="3">
    <source>
        <dbReference type="ARBA" id="ARBA00010306"/>
    </source>
</evidence>
<comment type="similarity">
    <text evidence="3">Belongs to the SQS1 family.</text>
</comment>
<keyword evidence="8" id="KW-0539">Nucleus</keyword>
<name>A0A4V1M537_TREME</name>
<dbReference type="Pfam" id="PF01585">
    <property type="entry name" value="G-patch"/>
    <property type="match status" value="1"/>
</dbReference>
<evidence type="ECO:0000256" key="2">
    <source>
        <dbReference type="ARBA" id="ARBA00004496"/>
    </source>
</evidence>
<feature type="compositionally biased region" description="Acidic residues" evidence="9">
    <location>
        <begin position="437"/>
        <end position="457"/>
    </location>
</feature>
<evidence type="ECO:0000313" key="12">
    <source>
        <dbReference type="EMBL" id="RXK42507.1"/>
    </source>
</evidence>
<feature type="region of interest" description="Disordered" evidence="9">
    <location>
        <begin position="1"/>
        <end position="148"/>
    </location>
</feature>
<dbReference type="Pfam" id="PF01424">
    <property type="entry name" value="R3H"/>
    <property type="match status" value="1"/>
</dbReference>
<evidence type="ECO:0000256" key="4">
    <source>
        <dbReference type="ARBA" id="ARBA00018964"/>
    </source>
</evidence>
<dbReference type="InterPro" id="IPR051189">
    <property type="entry name" value="Splicing_assoc_domain"/>
</dbReference>
<feature type="compositionally biased region" description="Acidic residues" evidence="9">
    <location>
        <begin position="494"/>
        <end position="508"/>
    </location>
</feature>
<dbReference type="Gene3D" id="3.30.1370.50">
    <property type="entry name" value="R3H-like domain"/>
    <property type="match status" value="1"/>
</dbReference>
<feature type="region of interest" description="Disordered" evidence="9">
    <location>
        <begin position="587"/>
        <end position="606"/>
    </location>
</feature>
<protein>
    <recommendedName>
        <fullName evidence="4">Protein SQS1</fullName>
    </recommendedName>
</protein>
<dbReference type="CDD" id="cd02646">
    <property type="entry name" value="R3H_G-patch"/>
    <property type="match status" value="1"/>
</dbReference>
<dbReference type="PROSITE" id="PS51061">
    <property type="entry name" value="R3H"/>
    <property type="match status" value="1"/>
</dbReference>
<evidence type="ECO:0000259" key="11">
    <source>
        <dbReference type="PROSITE" id="PS51061"/>
    </source>
</evidence>
<dbReference type="SMART" id="SM00443">
    <property type="entry name" value="G_patch"/>
    <property type="match status" value="1"/>
</dbReference>
<accession>A0A4V1M537</accession>
<dbReference type="AlphaFoldDB" id="A0A4V1M537"/>
<proteinExistence type="inferred from homology"/>